<dbReference type="Proteomes" id="UP000472265">
    <property type="component" value="Chromosome 11"/>
</dbReference>
<gene>
    <name evidence="13" type="primary">si:ch211-212d10.1</name>
</gene>
<dbReference type="GO" id="GO:0004252">
    <property type="term" value="F:serine-type endopeptidase activity"/>
    <property type="evidence" value="ECO:0007669"/>
    <property type="project" value="UniProtKB-EC"/>
</dbReference>
<dbReference type="SMART" id="SM00020">
    <property type="entry name" value="Tryp_SPc"/>
    <property type="match status" value="1"/>
</dbReference>
<comment type="catalytic activity">
    <reaction evidence="8">
        <text>Preferential cleavage: Arg-|-Xaa, Lys-|-Xaa.</text>
        <dbReference type="EC" id="3.4.21.4"/>
    </reaction>
</comment>
<keyword evidence="14" id="KW-1185">Reference proteome</keyword>
<protein>
    <recommendedName>
        <fullName evidence="9">trypsin</fullName>
        <ecNumber evidence="9">3.4.21.4</ecNumber>
    </recommendedName>
</protein>
<organism evidence="13 14">
    <name type="scientific">Sparus aurata</name>
    <name type="common">Gilthead sea bream</name>
    <dbReference type="NCBI Taxonomy" id="8175"/>
    <lineage>
        <taxon>Eukaryota</taxon>
        <taxon>Metazoa</taxon>
        <taxon>Chordata</taxon>
        <taxon>Craniata</taxon>
        <taxon>Vertebrata</taxon>
        <taxon>Euteleostomi</taxon>
        <taxon>Actinopterygii</taxon>
        <taxon>Neopterygii</taxon>
        <taxon>Teleostei</taxon>
        <taxon>Neoteleostei</taxon>
        <taxon>Acanthomorphata</taxon>
        <taxon>Eupercaria</taxon>
        <taxon>Spariformes</taxon>
        <taxon>Sparidae</taxon>
        <taxon>Sparus</taxon>
    </lineage>
</organism>
<evidence type="ECO:0000256" key="1">
    <source>
        <dbReference type="ARBA" id="ARBA00004239"/>
    </source>
</evidence>
<dbReference type="EC" id="3.4.21.4" evidence="9"/>
<dbReference type="AlphaFoldDB" id="A0A671UD69"/>
<dbReference type="PROSITE" id="PS00135">
    <property type="entry name" value="TRYPSIN_SER"/>
    <property type="match status" value="1"/>
</dbReference>
<evidence type="ECO:0000256" key="4">
    <source>
        <dbReference type="ARBA" id="ARBA00022801"/>
    </source>
</evidence>
<dbReference type="PANTHER" id="PTHR24271">
    <property type="entry name" value="KALLIKREIN-RELATED"/>
    <property type="match status" value="1"/>
</dbReference>
<dbReference type="PRINTS" id="PR00722">
    <property type="entry name" value="CHYMOTRYPSIN"/>
</dbReference>
<dbReference type="InterPro" id="IPR009003">
    <property type="entry name" value="Peptidase_S1_PA"/>
</dbReference>
<keyword evidence="3 11" id="KW-0732">Signal</keyword>
<evidence type="ECO:0000256" key="7">
    <source>
        <dbReference type="ARBA" id="ARBA00023157"/>
    </source>
</evidence>
<keyword evidence="7" id="KW-1015">Disulfide bond</keyword>
<sequence>MFSHFKLVPLLLALTLDRQVHTEEIIGGKEAVAHSRPYMVYLERKTDNNSRTKLCDGFLLNEEFVLTAAHCKAESYKASLGAHNVSNQNGVQSLSVKEAFPHENYSQLTHHNDIMLLKLSSKVKFNNVNVKAIILADECDGSLPKSCLVSGWGVTENNKRGSDVLMEVNVTLYDDSGCAERNCYCSVGKTGPGEGDSGGPLVCEDGKAYGVVSFWSNPKDSDPVYVYTKIPDYRSWINSVTEHHGKLNVCAIY</sequence>
<dbReference type="GeneTree" id="ENSGT01030000234551"/>
<reference evidence="13" key="2">
    <citation type="submission" date="2025-08" db="UniProtKB">
        <authorList>
            <consortium name="Ensembl"/>
        </authorList>
    </citation>
    <scope>IDENTIFICATION</scope>
</reference>
<evidence type="ECO:0000259" key="12">
    <source>
        <dbReference type="PROSITE" id="PS50240"/>
    </source>
</evidence>
<dbReference type="GO" id="GO:0006508">
    <property type="term" value="P:proteolysis"/>
    <property type="evidence" value="ECO:0007669"/>
    <property type="project" value="UniProtKB-KW"/>
</dbReference>
<evidence type="ECO:0000256" key="10">
    <source>
        <dbReference type="RuleBase" id="RU363034"/>
    </source>
</evidence>
<keyword evidence="6" id="KW-0865">Zymogen</keyword>
<evidence type="ECO:0000256" key="2">
    <source>
        <dbReference type="ARBA" id="ARBA00022670"/>
    </source>
</evidence>
<evidence type="ECO:0000256" key="3">
    <source>
        <dbReference type="ARBA" id="ARBA00022729"/>
    </source>
</evidence>
<dbReference type="Pfam" id="PF00089">
    <property type="entry name" value="Trypsin"/>
    <property type="match status" value="1"/>
</dbReference>
<evidence type="ECO:0000313" key="13">
    <source>
        <dbReference type="Ensembl" id="ENSSAUP00010011702.1"/>
    </source>
</evidence>
<feature type="signal peptide" evidence="11">
    <location>
        <begin position="1"/>
        <end position="22"/>
    </location>
</feature>
<dbReference type="GO" id="GO:0005576">
    <property type="term" value="C:extracellular region"/>
    <property type="evidence" value="ECO:0007669"/>
    <property type="project" value="UniProtKB-SubCell"/>
</dbReference>
<dbReference type="CDD" id="cd00190">
    <property type="entry name" value="Tryp_SPc"/>
    <property type="match status" value="1"/>
</dbReference>
<dbReference type="FunFam" id="2.40.10.10:FF:000005">
    <property type="entry name" value="Serine protease 37"/>
    <property type="match status" value="1"/>
</dbReference>
<evidence type="ECO:0000256" key="9">
    <source>
        <dbReference type="ARBA" id="ARBA00038868"/>
    </source>
</evidence>
<accession>A0A671UD69</accession>
<feature type="domain" description="Peptidase S1" evidence="12">
    <location>
        <begin position="25"/>
        <end position="242"/>
    </location>
</feature>
<dbReference type="InterPro" id="IPR001254">
    <property type="entry name" value="Trypsin_dom"/>
</dbReference>
<evidence type="ECO:0000256" key="8">
    <source>
        <dbReference type="ARBA" id="ARBA00036320"/>
    </source>
</evidence>
<dbReference type="InterPro" id="IPR018114">
    <property type="entry name" value="TRYPSIN_HIS"/>
</dbReference>
<dbReference type="PANTHER" id="PTHR24271:SF81">
    <property type="entry name" value="GRANZYME B"/>
    <property type="match status" value="1"/>
</dbReference>
<reference evidence="13" key="1">
    <citation type="submission" date="2021-04" db="EMBL/GenBank/DDBJ databases">
        <authorList>
            <consortium name="Wellcome Sanger Institute Data Sharing"/>
        </authorList>
    </citation>
    <scope>NUCLEOTIDE SEQUENCE [LARGE SCALE GENOMIC DNA]</scope>
</reference>
<dbReference type="InterPro" id="IPR001314">
    <property type="entry name" value="Peptidase_S1A"/>
</dbReference>
<dbReference type="Gene3D" id="2.40.10.10">
    <property type="entry name" value="Trypsin-like serine proteases"/>
    <property type="match status" value="1"/>
</dbReference>
<evidence type="ECO:0000313" key="14">
    <source>
        <dbReference type="Proteomes" id="UP000472265"/>
    </source>
</evidence>
<keyword evidence="5 10" id="KW-0720">Serine protease</keyword>
<dbReference type="InterPro" id="IPR043504">
    <property type="entry name" value="Peptidase_S1_PA_chymotrypsin"/>
</dbReference>
<dbReference type="InterPro" id="IPR033116">
    <property type="entry name" value="TRYPSIN_SER"/>
</dbReference>
<evidence type="ECO:0000256" key="11">
    <source>
        <dbReference type="SAM" id="SignalP"/>
    </source>
</evidence>
<proteinExistence type="predicted"/>
<dbReference type="SUPFAM" id="SSF50494">
    <property type="entry name" value="Trypsin-like serine proteases"/>
    <property type="match status" value="1"/>
</dbReference>
<feature type="chain" id="PRO_5025540897" description="trypsin" evidence="11">
    <location>
        <begin position="23"/>
        <end position="253"/>
    </location>
</feature>
<evidence type="ECO:0000256" key="5">
    <source>
        <dbReference type="ARBA" id="ARBA00022825"/>
    </source>
</evidence>
<dbReference type="Ensembl" id="ENSSAUT00010012458.1">
    <property type="protein sequence ID" value="ENSSAUP00010011702.1"/>
    <property type="gene ID" value="ENSSAUG00010005636.1"/>
</dbReference>
<reference evidence="13" key="3">
    <citation type="submission" date="2025-09" db="UniProtKB">
        <authorList>
            <consortium name="Ensembl"/>
        </authorList>
    </citation>
    <scope>IDENTIFICATION</scope>
</reference>
<name>A0A671UD69_SPAAU</name>
<comment type="subcellular location">
    <subcellularLocation>
        <location evidence="1">Secreted</location>
        <location evidence="1">Extracellular space</location>
    </subcellularLocation>
</comment>
<dbReference type="PROSITE" id="PS50240">
    <property type="entry name" value="TRYPSIN_DOM"/>
    <property type="match status" value="1"/>
</dbReference>
<keyword evidence="4 10" id="KW-0378">Hydrolase</keyword>
<dbReference type="PROSITE" id="PS00134">
    <property type="entry name" value="TRYPSIN_HIS"/>
    <property type="match status" value="1"/>
</dbReference>
<evidence type="ECO:0000256" key="6">
    <source>
        <dbReference type="ARBA" id="ARBA00023145"/>
    </source>
</evidence>
<keyword evidence="2 10" id="KW-0645">Protease</keyword>